<dbReference type="OrthoDB" id="4723071at2759"/>
<accession>C7ZE09</accession>
<reference evidence="2 3" key="1">
    <citation type="journal article" date="2009" name="PLoS Genet.">
        <title>The genome of Nectria haematococca: contribution of supernumerary chromosomes to gene expansion.</title>
        <authorList>
            <person name="Coleman J.J."/>
            <person name="Rounsley S.D."/>
            <person name="Rodriguez-Carres M."/>
            <person name="Kuo A."/>
            <person name="Wasmann C.C."/>
            <person name="Grimwood J."/>
            <person name="Schmutz J."/>
            <person name="Taga M."/>
            <person name="White G.J."/>
            <person name="Zhou S."/>
            <person name="Schwartz D.C."/>
            <person name="Freitag M."/>
            <person name="Ma L.J."/>
            <person name="Danchin E.G."/>
            <person name="Henrissat B."/>
            <person name="Coutinho P.M."/>
            <person name="Nelson D.R."/>
            <person name="Straney D."/>
            <person name="Napoli C.A."/>
            <person name="Barker B.M."/>
            <person name="Gribskov M."/>
            <person name="Rep M."/>
            <person name="Kroken S."/>
            <person name="Molnar I."/>
            <person name="Rensing C."/>
            <person name="Kennell J.C."/>
            <person name="Zamora J."/>
            <person name="Farman M.L."/>
            <person name="Selker E.U."/>
            <person name="Salamov A."/>
            <person name="Shapiro H."/>
            <person name="Pangilinan J."/>
            <person name="Lindquist E."/>
            <person name="Lamers C."/>
            <person name="Grigoriev I.V."/>
            <person name="Geiser D.M."/>
            <person name="Covert S.F."/>
            <person name="Temporini E."/>
            <person name="Vanetten H.D."/>
        </authorList>
    </citation>
    <scope>NUCLEOTIDE SEQUENCE [LARGE SCALE GENOMIC DNA]</scope>
    <source>
        <strain evidence="3">ATCC MYA-4622 / CBS 123669 / FGSC 9596 / NRRL 45880 / 77-13-4</strain>
    </source>
</reference>
<dbReference type="InParanoid" id="C7ZE09"/>
<keyword evidence="1" id="KW-0472">Membrane</keyword>
<evidence type="ECO:0000256" key="1">
    <source>
        <dbReference type="SAM" id="Phobius"/>
    </source>
</evidence>
<protein>
    <submittedName>
        <fullName evidence="2">Uncharacterized protein</fullName>
    </submittedName>
</protein>
<gene>
    <name evidence="2" type="ORF">NECHADRAFT_54681</name>
</gene>
<evidence type="ECO:0000313" key="3">
    <source>
        <dbReference type="Proteomes" id="UP000005206"/>
    </source>
</evidence>
<dbReference type="EMBL" id="GG698920">
    <property type="protein sequence ID" value="EEU37937.1"/>
    <property type="molecule type" value="Genomic_DNA"/>
</dbReference>
<organism evidence="2 3">
    <name type="scientific">Fusarium vanettenii (strain ATCC MYA-4622 / CBS 123669 / FGSC 9596 / NRRL 45880 / 77-13-4)</name>
    <name type="common">Fusarium solani subsp. pisi</name>
    <dbReference type="NCBI Taxonomy" id="660122"/>
    <lineage>
        <taxon>Eukaryota</taxon>
        <taxon>Fungi</taxon>
        <taxon>Dikarya</taxon>
        <taxon>Ascomycota</taxon>
        <taxon>Pezizomycotina</taxon>
        <taxon>Sordariomycetes</taxon>
        <taxon>Hypocreomycetidae</taxon>
        <taxon>Hypocreales</taxon>
        <taxon>Nectriaceae</taxon>
        <taxon>Fusarium</taxon>
        <taxon>Fusarium solani species complex</taxon>
        <taxon>Fusarium vanettenii</taxon>
    </lineage>
</organism>
<dbReference type="eggNOG" id="ENOG502T2NJ">
    <property type="taxonomic scope" value="Eukaryota"/>
</dbReference>
<keyword evidence="1" id="KW-1133">Transmembrane helix</keyword>
<evidence type="ECO:0000313" key="2">
    <source>
        <dbReference type="EMBL" id="EEU37937.1"/>
    </source>
</evidence>
<dbReference type="RefSeq" id="XP_003043650.1">
    <property type="nucleotide sequence ID" value="XM_003043604.1"/>
</dbReference>
<sequence length="193" mass="21346">MSTQHVNPATPHPQVNYIFLFESATGMLYSSYRSVPEGQDPEDFAADLVNAYKQHTNHLKHIFYRGVLFKKPLVSIAKLSEAGRPFPTPLVPDVAPHGPLRQIPNLGAGHLFVQDHVYDATLTAAMKNATVLRNIDRDTFYEMYDEVVVKAGDSTPRAAILMHLEDDRAASGVFRIASSIVSITMGLVGFFAF</sequence>
<feature type="transmembrane region" description="Helical" evidence="1">
    <location>
        <begin position="172"/>
        <end position="192"/>
    </location>
</feature>
<keyword evidence="3" id="KW-1185">Reference proteome</keyword>
<dbReference type="HOGENOM" id="CLU_1532642_0_0_1"/>
<dbReference type="Proteomes" id="UP000005206">
    <property type="component" value="Chromosome 13"/>
</dbReference>
<dbReference type="VEuPathDB" id="FungiDB:NECHADRAFT_54681"/>
<name>C7ZE09_FUSV7</name>
<dbReference type="KEGG" id="nhe:NECHADRAFT_54681"/>
<dbReference type="GeneID" id="9669565"/>
<proteinExistence type="predicted"/>
<dbReference type="OMA" id="HFNGFKR"/>
<dbReference type="AlphaFoldDB" id="C7ZE09"/>
<keyword evidence="1" id="KW-0812">Transmembrane</keyword>